<gene>
    <name evidence="2" type="ORF">FRACA_840006</name>
</gene>
<dbReference type="InterPro" id="IPR051200">
    <property type="entry name" value="Host-pathogen_enzymatic-act"/>
</dbReference>
<dbReference type="PANTHER" id="PTHR47197:SF3">
    <property type="entry name" value="DIHYDRO-HEME D1 DEHYDROGENASE"/>
    <property type="match status" value="1"/>
</dbReference>
<protein>
    <submittedName>
        <fullName evidence="2">Uncharacterized protein</fullName>
    </submittedName>
</protein>
<dbReference type="EMBL" id="FZMO01000552">
    <property type="protein sequence ID" value="SNQ51868.1"/>
    <property type="molecule type" value="Genomic_DNA"/>
</dbReference>
<organism evidence="2 3">
    <name type="scientific">Frankia canadensis</name>
    <dbReference type="NCBI Taxonomy" id="1836972"/>
    <lineage>
        <taxon>Bacteria</taxon>
        <taxon>Bacillati</taxon>
        <taxon>Actinomycetota</taxon>
        <taxon>Actinomycetes</taxon>
        <taxon>Frankiales</taxon>
        <taxon>Frankiaceae</taxon>
        <taxon>Frankia</taxon>
    </lineage>
</organism>
<name>A0A2I2L1T6_9ACTN</name>
<dbReference type="AlphaFoldDB" id="A0A2I2L1T6"/>
<reference evidence="2 3" key="1">
    <citation type="submission" date="2017-06" db="EMBL/GenBank/DDBJ databases">
        <authorList>
            <person name="Kim H.J."/>
            <person name="Triplett B.A."/>
        </authorList>
    </citation>
    <scope>NUCLEOTIDE SEQUENCE [LARGE SCALE GENOMIC DNA]</scope>
    <source>
        <strain evidence="2">FRACA_ARgP5</strain>
    </source>
</reference>
<dbReference type="InterPro" id="IPR015943">
    <property type="entry name" value="WD40/YVTN_repeat-like_dom_sf"/>
</dbReference>
<dbReference type="Proteomes" id="UP000234331">
    <property type="component" value="Unassembled WGS sequence"/>
</dbReference>
<dbReference type="Gene3D" id="2.130.10.10">
    <property type="entry name" value="YVTN repeat-like/Quinoprotein amine dehydrogenase"/>
    <property type="match status" value="1"/>
</dbReference>
<keyword evidence="3" id="KW-1185">Reference proteome</keyword>
<evidence type="ECO:0000313" key="2">
    <source>
        <dbReference type="EMBL" id="SNQ51868.1"/>
    </source>
</evidence>
<proteinExistence type="predicted"/>
<evidence type="ECO:0000256" key="1">
    <source>
        <dbReference type="SAM" id="SignalP"/>
    </source>
</evidence>
<keyword evidence="1" id="KW-0732">Signal</keyword>
<feature type="signal peptide" evidence="1">
    <location>
        <begin position="1"/>
        <end position="25"/>
    </location>
</feature>
<dbReference type="PANTHER" id="PTHR47197">
    <property type="entry name" value="PROTEIN NIRF"/>
    <property type="match status" value="1"/>
</dbReference>
<feature type="chain" id="PRO_5039280263" evidence="1">
    <location>
        <begin position="26"/>
        <end position="358"/>
    </location>
</feature>
<dbReference type="SUPFAM" id="SSF50969">
    <property type="entry name" value="YVTN repeat-like/Quinoprotein amine dehydrogenase"/>
    <property type="match status" value="1"/>
</dbReference>
<sequence length="358" mass="37481">MRSFTRRFAAAAILALTWTSSGLLAGSASAETATSCPPASTLASTGYSTTVSGDLYLLDINRLKVTGTVPGFVGAANGYVSRDGRSVYIDNWGAGAVQVLNACTRQVTTTINTNGRVLGVMSPDGRYLYEVGYQGLFETGQDTTLYVIDTTTNAIVRTWPVKDAFAVTVSPDGRKLYVGGVNEVYVFDTAGHQLGTLSTGYLPEWLAITPDGTTLVSSNYDGTATLTRLATGTRVATINYGEKSAPEYVTITPDGTQAWVTLGIGGVGVINLATNTSKVLPTSGMALTVSFSRDSQKAFVTEAGPNTVNTDGIAASERMVSGTWHPGPGNVRVFSVPTQRVLATITTGEFPGVVAIKP</sequence>
<evidence type="ECO:0000313" key="3">
    <source>
        <dbReference type="Proteomes" id="UP000234331"/>
    </source>
</evidence>
<accession>A0A2I2L1T6</accession>
<dbReference type="InterPro" id="IPR011044">
    <property type="entry name" value="Quino_amine_DH_bsu"/>
</dbReference>